<sequence>MPKAKDDTKVLAIHQAAIQVVNNTGFTGLKMAEVAKKANIATGTLYIYYPNKEALIQDTFIATKKLIMGVLLNPAHKDATFFLTFKNMWMAYAQYCFAHTENMLFVEQFIYSGFIPETTIVQVDAWFMPLHDFLDEAKQNGLIKNIANDLLLAQMQGGIHEIVKIVKQKNLPFSPQTLEQCFSMAWDSLKS</sequence>
<feature type="domain" description="HTH tetR-type" evidence="3">
    <location>
        <begin position="7"/>
        <end position="67"/>
    </location>
</feature>
<gene>
    <name evidence="4" type="ORF">QWY31_06395</name>
</gene>
<dbReference type="Proteomes" id="UP001168552">
    <property type="component" value="Unassembled WGS sequence"/>
</dbReference>
<protein>
    <submittedName>
        <fullName evidence="4">TetR/AcrR family transcriptional regulator</fullName>
    </submittedName>
</protein>
<dbReference type="PRINTS" id="PR00455">
    <property type="entry name" value="HTHTETR"/>
</dbReference>
<dbReference type="RefSeq" id="WP_320003651.1">
    <property type="nucleotide sequence ID" value="NZ_JAUHJS010000003.1"/>
</dbReference>
<dbReference type="InterPro" id="IPR054422">
    <property type="entry name" value="TetR-like_HI_0893_C"/>
</dbReference>
<evidence type="ECO:0000313" key="5">
    <source>
        <dbReference type="Proteomes" id="UP001168552"/>
    </source>
</evidence>
<accession>A0ABT8F3W9</accession>
<proteinExistence type="predicted"/>
<dbReference type="SUPFAM" id="SSF46689">
    <property type="entry name" value="Homeodomain-like"/>
    <property type="match status" value="1"/>
</dbReference>
<dbReference type="PANTHER" id="PTHR43479">
    <property type="entry name" value="ACREF/ENVCD OPERON REPRESSOR-RELATED"/>
    <property type="match status" value="1"/>
</dbReference>
<evidence type="ECO:0000313" key="4">
    <source>
        <dbReference type="EMBL" id="MDN4165122.1"/>
    </source>
</evidence>
<keyword evidence="1 2" id="KW-0238">DNA-binding</keyword>
<comment type="caution">
    <text evidence="4">The sequence shown here is derived from an EMBL/GenBank/DDBJ whole genome shotgun (WGS) entry which is preliminary data.</text>
</comment>
<name>A0ABT8F3W9_9BACT</name>
<dbReference type="Pfam" id="PF22604">
    <property type="entry name" value="TetR_HI_0893_C"/>
    <property type="match status" value="1"/>
</dbReference>
<reference evidence="4" key="1">
    <citation type="submission" date="2023-06" db="EMBL/GenBank/DDBJ databases">
        <title>Cytophagales bacterium Strain LB-30, isolated from soil.</title>
        <authorList>
            <person name="Liu B."/>
        </authorList>
    </citation>
    <scope>NUCLEOTIDE SEQUENCE</scope>
    <source>
        <strain evidence="4">LB-30</strain>
    </source>
</reference>
<evidence type="ECO:0000256" key="2">
    <source>
        <dbReference type="PROSITE-ProRule" id="PRU00335"/>
    </source>
</evidence>
<dbReference type="InterPro" id="IPR001647">
    <property type="entry name" value="HTH_TetR"/>
</dbReference>
<dbReference type="InterPro" id="IPR050624">
    <property type="entry name" value="HTH-type_Tx_Regulator"/>
</dbReference>
<evidence type="ECO:0000256" key="1">
    <source>
        <dbReference type="ARBA" id="ARBA00023125"/>
    </source>
</evidence>
<dbReference type="InterPro" id="IPR009057">
    <property type="entry name" value="Homeodomain-like_sf"/>
</dbReference>
<dbReference type="EMBL" id="JAUHJS010000003">
    <property type="protein sequence ID" value="MDN4165122.1"/>
    <property type="molecule type" value="Genomic_DNA"/>
</dbReference>
<keyword evidence="5" id="KW-1185">Reference proteome</keyword>
<evidence type="ECO:0000259" key="3">
    <source>
        <dbReference type="PROSITE" id="PS50977"/>
    </source>
</evidence>
<organism evidence="4 5">
    <name type="scientific">Shiella aurantiaca</name>
    <dbReference type="NCBI Taxonomy" id="3058365"/>
    <lineage>
        <taxon>Bacteria</taxon>
        <taxon>Pseudomonadati</taxon>
        <taxon>Bacteroidota</taxon>
        <taxon>Cytophagia</taxon>
        <taxon>Cytophagales</taxon>
        <taxon>Shiellaceae</taxon>
        <taxon>Shiella</taxon>
    </lineage>
</organism>
<dbReference type="PROSITE" id="PS50977">
    <property type="entry name" value="HTH_TETR_2"/>
    <property type="match status" value="1"/>
</dbReference>
<feature type="DNA-binding region" description="H-T-H motif" evidence="2">
    <location>
        <begin position="30"/>
        <end position="49"/>
    </location>
</feature>
<dbReference type="PANTHER" id="PTHR43479:SF11">
    <property type="entry name" value="ACREF_ENVCD OPERON REPRESSOR-RELATED"/>
    <property type="match status" value="1"/>
</dbReference>
<dbReference type="Pfam" id="PF00440">
    <property type="entry name" value="TetR_N"/>
    <property type="match status" value="1"/>
</dbReference>
<dbReference type="Gene3D" id="1.10.357.10">
    <property type="entry name" value="Tetracycline Repressor, domain 2"/>
    <property type="match status" value="1"/>
</dbReference>